<accession>A0ABN1EIP6</accession>
<organism evidence="2 3">
    <name type="scientific">Rhizomicrobium electricum</name>
    <dbReference type="NCBI Taxonomy" id="480070"/>
    <lineage>
        <taxon>Bacteria</taxon>
        <taxon>Pseudomonadati</taxon>
        <taxon>Pseudomonadota</taxon>
        <taxon>Alphaproteobacteria</taxon>
        <taxon>Micropepsales</taxon>
        <taxon>Micropepsaceae</taxon>
        <taxon>Rhizomicrobium</taxon>
    </lineage>
</organism>
<evidence type="ECO:0000313" key="3">
    <source>
        <dbReference type="Proteomes" id="UP001499951"/>
    </source>
</evidence>
<feature type="transmembrane region" description="Helical" evidence="1">
    <location>
        <begin position="36"/>
        <end position="56"/>
    </location>
</feature>
<proteinExistence type="predicted"/>
<dbReference type="RefSeq" id="WP_166933099.1">
    <property type="nucleotide sequence ID" value="NZ_BAAADD010000003.1"/>
</dbReference>
<evidence type="ECO:0000313" key="2">
    <source>
        <dbReference type="EMBL" id="GAA0566847.1"/>
    </source>
</evidence>
<gene>
    <name evidence="2" type="ORF">GCM10008942_14180</name>
</gene>
<name>A0ABN1EIP6_9PROT</name>
<comment type="caution">
    <text evidence="2">The sequence shown here is derived from an EMBL/GenBank/DDBJ whole genome shotgun (WGS) entry which is preliminary data.</text>
</comment>
<evidence type="ECO:0008006" key="4">
    <source>
        <dbReference type="Google" id="ProtNLM"/>
    </source>
</evidence>
<keyword evidence="1" id="KW-1133">Transmembrane helix</keyword>
<dbReference type="Proteomes" id="UP001499951">
    <property type="component" value="Unassembled WGS sequence"/>
</dbReference>
<keyword evidence="1" id="KW-0812">Transmembrane</keyword>
<keyword evidence="1" id="KW-0472">Membrane</keyword>
<reference evidence="2 3" key="1">
    <citation type="journal article" date="2019" name="Int. J. Syst. Evol. Microbiol.">
        <title>The Global Catalogue of Microorganisms (GCM) 10K type strain sequencing project: providing services to taxonomists for standard genome sequencing and annotation.</title>
        <authorList>
            <consortium name="The Broad Institute Genomics Platform"/>
            <consortium name="The Broad Institute Genome Sequencing Center for Infectious Disease"/>
            <person name="Wu L."/>
            <person name="Ma J."/>
        </authorList>
    </citation>
    <scope>NUCLEOTIDE SEQUENCE [LARGE SCALE GENOMIC DNA]</scope>
    <source>
        <strain evidence="2 3">JCM 15089</strain>
    </source>
</reference>
<sequence length="226" mass="24562">MGWMIFAPLAVAALGLVAFVAGIVHAVKLRPGKASVRLGGGGLLAIGGLAAGLIGLNLQSYERLTYEVPLADVTVRAVDPAHKLYAVTVTRLDATHFVQTCTLQGDAWEIGGRFQKWKPWANEIGLNATYTLDQISNRYYRAIDGDGQRITACDLKAPQPEAVQYLPDVVVRWVLKHMLVEDRFFGSASFMPMADGAEYKVIATQFGFNAEPVNAPARAANQQRAF</sequence>
<keyword evidence="3" id="KW-1185">Reference proteome</keyword>
<dbReference type="EMBL" id="BAAADD010000003">
    <property type="protein sequence ID" value="GAA0566847.1"/>
    <property type="molecule type" value="Genomic_DNA"/>
</dbReference>
<evidence type="ECO:0000256" key="1">
    <source>
        <dbReference type="SAM" id="Phobius"/>
    </source>
</evidence>
<protein>
    <recommendedName>
        <fullName evidence="4">Cation/multidrug efflux pump</fullName>
    </recommendedName>
</protein>